<organism evidence="2 3">
    <name type="scientific">Piromyces finnis</name>
    <dbReference type="NCBI Taxonomy" id="1754191"/>
    <lineage>
        <taxon>Eukaryota</taxon>
        <taxon>Fungi</taxon>
        <taxon>Fungi incertae sedis</taxon>
        <taxon>Chytridiomycota</taxon>
        <taxon>Chytridiomycota incertae sedis</taxon>
        <taxon>Neocallimastigomycetes</taxon>
        <taxon>Neocallimastigales</taxon>
        <taxon>Neocallimastigaceae</taxon>
        <taxon>Piromyces</taxon>
    </lineage>
</organism>
<dbReference type="PANTHER" id="PTHR20946">
    <property type="entry name" value="SANT AND BTB DOMAIN REGULATOR OF CLASS SWITCH RECOMBINATION"/>
    <property type="match status" value="1"/>
</dbReference>
<dbReference type="STRING" id="1754191.A0A1Y1VNA0"/>
<dbReference type="SUPFAM" id="SSF54695">
    <property type="entry name" value="POZ domain"/>
    <property type="match status" value="1"/>
</dbReference>
<comment type="caution">
    <text evidence="2">The sequence shown here is derived from an EMBL/GenBank/DDBJ whole genome shotgun (WGS) entry which is preliminary data.</text>
</comment>
<evidence type="ECO:0000313" key="2">
    <source>
        <dbReference type="EMBL" id="ORX60885.1"/>
    </source>
</evidence>
<dbReference type="Proteomes" id="UP000193719">
    <property type="component" value="Unassembled WGS sequence"/>
</dbReference>
<feature type="domain" description="SANT and BTB" evidence="1">
    <location>
        <begin position="64"/>
        <end position="161"/>
    </location>
</feature>
<dbReference type="InterPro" id="IPR021777">
    <property type="entry name" value="SANBR_BTB"/>
</dbReference>
<dbReference type="PANTHER" id="PTHR20946:SF0">
    <property type="entry name" value="SANT AND BTB DOMAIN REGULATOR OF CLASS SWITCH RECOMBINATION"/>
    <property type="match status" value="1"/>
</dbReference>
<gene>
    <name evidence="2" type="ORF">BCR36DRAFT_2951</name>
</gene>
<sequence>MVLIIKIMIILLLIIKALIMPSLPIPQLIYKMIQRQQYNCFYTFIADSNENKSVKNLIKKDILIIHVYDENRNIKKDFSCDRNLIFKEMKYFESFLLNKINNGSLLNNSKIEIDVHCDIEVFEWLMAYLLKKNVALTKRTVISILISSNFLKMERLENECIKFFHDNMNDILKVPFDMSCINNELIEKLLNSFTEIELDEIVDKKDKIISQLYIMRLENLLMELEKKLITFTRCQYCHCFYANNLKYKVFCPFARAYIDFHGNIIMTHKPEENFNSTEYIINLIENNQYTAKEVYWHVWNAFKSFKCKNCNNLFFPEQQVTCLYHPKDIIEKNEEFTL</sequence>
<dbReference type="AlphaFoldDB" id="A0A1Y1VNA0"/>
<evidence type="ECO:0000259" key="1">
    <source>
        <dbReference type="Pfam" id="PF11822"/>
    </source>
</evidence>
<reference evidence="2 3" key="2">
    <citation type="submission" date="2016-08" db="EMBL/GenBank/DDBJ databases">
        <title>Pervasive Adenine N6-methylation of Active Genes in Fungi.</title>
        <authorList>
            <consortium name="DOE Joint Genome Institute"/>
            <person name="Mondo S.J."/>
            <person name="Dannebaum R.O."/>
            <person name="Kuo R.C."/>
            <person name="Labutti K."/>
            <person name="Haridas S."/>
            <person name="Kuo A."/>
            <person name="Salamov A."/>
            <person name="Ahrendt S.R."/>
            <person name="Lipzen A."/>
            <person name="Sullivan W."/>
            <person name="Andreopoulos W.B."/>
            <person name="Clum A."/>
            <person name="Lindquist E."/>
            <person name="Daum C."/>
            <person name="Ramamoorthy G.K."/>
            <person name="Gryganskyi A."/>
            <person name="Culley D."/>
            <person name="Magnuson J.K."/>
            <person name="James T.Y."/>
            <person name="O'Malley M.A."/>
            <person name="Stajich J.E."/>
            <person name="Spatafora J.W."/>
            <person name="Visel A."/>
            <person name="Grigoriev I.V."/>
        </authorList>
    </citation>
    <scope>NUCLEOTIDE SEQUENCE [LARGE SCALE GENOMIC DNA]</scope>
    <source>
        <strain evidence="3">finn</strain>
    </source>
</reference>
<name>A0A1Y1VNA0_9FUNG</name>
<reference evidence="2 3" key="1">
    <citation type="submission" date="2016-08" db="EMBL/GenBank/DDBJ databases">
        <title>Genomes of anaerobic fungi encode conserved fungal cellulosomes for biomass hydrolysis.</title>
        <authorList>
            <consortium name="DOE Joint Genome Institute"/>
            <person name="Haitjema C.H."/>
            <person name="Gilmore S.P."/>
            <person name="Henske J.K."/>
            <person name="Solomon K.V."/>
            <person name="De Groot R."/>
            <person name="Kuo A."/>
            <person name="Mondo S.J."/>
            <person name="Salamov A.A."/>
            <person name="Labutti K."/>
            <person name="Zhao Z."/>
            <person name="Chiniquy J."/>
            <person name="Barry K."/>
            <person name="Brewer H.M."/>
            <person name="Purvine S.O."/>
            <person name="Wright A.T."/>
            <person name="Boxma B."/>
            <person name="Van Alen T."/>
            <person name="Hackstein J.H."/>
            <person name="Baker S.E."/>
            <person name="Grigoriev I.V."/>
            <person name="O'Malley M.A."/>
        </authorList>
    </citation>
    <scope>NUCLEOTIDE SEQUENCE [LARGE SCALE GENOMIC DNA]</scope>
    <source>
        <strain evidence="3">finn</strain>
    </source>
</reference>
<dbReference type="InterPro" id="IPR011333">
    <property type="entry name" value="SKP1/BTB/POZ_sf"/>
</dbReference>
<protein>
    <recommendedName>
        <fullName evidence="1">SANT and BTB domain-containing protein</fullName>
    </recommendedName>
</protein>
<accession>A0A1Y1VNA0</accession>
<evidence type="ECO:0000313" key="3">
    <source>
        <dbReference type="Proteomes" id="UP000193719"/>
    </source>
</evidence>
<dbReference type="Pfam" id="PF11822">
    <property type="entry name" value="BTB_SANBR"/>
    <property type="match status" value="1"/>
</dbReference>
<keyword evidence="3" id="KW-1185">Reference proteome</keyword>
<dbReference type="Gene3D" id="3.30.710.10">
    <property type="entry name" value="Potassium Channel Kv1.1, Chain A"/>
    <property type="match status" value="1"/>
</dbReference>
<proteinExistence type="predicted"/>
<dbReference type="OrthoDB" id="550012at2759"/>
<dbReference type="EMBL" id="MCFH01000001">
    <property type="protein sequence ID" value="ORX60885.1"/>
    <property type="molecule type" value="Genomic_DNA"/>
</dbReference>
<dbReference type="InterPro" id="IPR045902">
    <property type="entry name" value="SANBR-like"/>
</dbReference>